<reference evidence="2" key="1">
    <citation type="submission" date="2019-03" db="EMBL/GenBank/DDBJ databases">
        <authorList>
            <person name="Mank J."/>
            <person name="Almeida P."/>
        </authorList>
    </citation>
    <scope>NUCLEOTIDE SEQUENCE</scope>
    <source>
        <strain evidence="2">78183</strain>
    </source>
</reference>
<dbReference type="EMBL" id="CAADRP010002074">
    <property type="protein sequence ID" value="VFU60669.1"/>
    <property type="molecule type" value="Genomic_DNA"/>
</dbReference>
<evidence type="ECO:0000313" key="2">
    <source>
        <dbReference type="EMBL" id="VFU60669.1"/>
    </source>
</evidence>
<feature type="chain" id="PRO_5026918900" description="Secreted protein" evidence="1">
    <location>
        <begin position="29"/>
        <end position="80"/>
    </location>
</feature>
<gene>
    <name evidence="2" type="ORF">SVIM_LOCUS450259</name>
</gene>
<feature type="signal peptide" evidence="1">
    <location>
        <begin position="1"/>
        <end position="28"/>
    </location>
</feature>
<name>A0A6N2N1F5_SALVM</name>
<organism evidence="2">
    <name type="scientific">Salix viminalis</name>
    <name type="common">Common osier</name>
    <name type="synonym">Basket willow</name>
    <dbReference type="NCBI Taxonomy" id="40686"/>
    <lineage>
        <taxon>Eukaryota</taxon>
        <taxon>Viridiplantae</taxon>
        <taxon>Streptophyta</taxon>
        <taxon>Embryophyta</taxon>
        <taxon>Tracheophyta</taxon>
        <taxon>Spermatophyta</taxon>
        <taxon>Magnoliopsida</taxon>
        <taxon>eudicotyledons</taxon>
        <taxon>Gunneridae</taxon>
        <taxon>Pentapetalae</taxon>
        <taxon>rosids</taxon>
        <taxon>fabids</taxon>
        <taxon>Malpighiales</taxon>
        <taxon>Salicaceae</taxon>
        <taxon>Saliceae</taxon>
        <taxon>Salix</taxon>
    </lineage>
</organism>
<dbReference type="AlphaFoldDB" id="A0A6N2N1F5"/>
<accession>A0A6N2N1F5</accession>
<proteinExistence type="predicted"/>
<evidence type="ECO:0000256" key="1">
    <source>
        <dbReference type="SAM" id="SignalP"/>
    </source>
</evidence>
<sequence length="80" mass="9283">MKFMFHFLWPPLCLFLNLLLQLLQVFLCKWKSIRPIGCQVHPSFLGNGPATWANGYSCRNALNLEFPVQDLFPSITKWKG</sequence>
<protein>
    <recommendedName>
        <fullName evidence="3">Secreted protein</fullName>
    </recommendedName>
</protein>
<keyword evidence="1" id="KW-0732">Signal</keyword>
<evidence type="ECO:0008006" key="3">
    <source>
        <dbReference type="Google" id="ProtNLM"/>
    </source>
</evidence>